<dbReference type="Proteomes" id="UP000499080">
    <property type="component" value="Unassembled WGS sequence"/>
</dbReference>
<evidence type="ECO:0000313" key="2">
    <source>
        <dbReference type="EMBL" id="GBN79257.1"/>
    </source>
</evidence>
<dbReference type="Pfam" id="PF00538">
    <property type="entry name" value="Linker_histone"/>
    <property type="match status" value="1"/>
</dbReference>
<proteinExistence type="predicted"/>
<dbReference type="Gene3D" id="1.10.10.10">
    <property type="entry name" value="Winged helix-like DNA-binding domain superfamily/Winged helix DNA-binding domain"/>
    <property type="match status" value="1"/>
</dbReference>
<dbReference type="GO" id="GO:0003677">
    <property type="term" value="F:DNA binding"/>
    <property type="evidence" value="ECO:0007669"/>
    <property type="project" value="InterPro"/>
</dbReference>
<dbReference type="SUPFAM" id="SSF46785">
    <property type="entry name" value="Winged helix' DNA-binding domain"/>
    <property type="match status" value="1"/>
</dbReference>
<name>A0A4Y2RTQ4_ARAVE</name>
<comment type="caution">
    <text evidence="2">The sequence shown here is derived from an EMBL/GenBank/DDBJ whole genome shotgun (WGS) entry which is preliminary data.</text>
</comment>
<keyword evidence="3" id="KW-1185">Reference proteome</keyword>
<sequence length="172" mass="19121">MNSTSETKIDPDFDADVRNRILAFVSSKNEPTFKKVEKAISIIENDGQGASVTAIVNWILGNYAILDPQKLKLNVKKAILKGLKNGMFIRTVGSRKALGTSGSFTLVSKKKQKQKTSKYEKKSTFVRKILPLTATKDGLLVQKPRIDGIKRKISVVSATNKMRSEKRSPKQI</sequence>
<gene>
    <name evidence="2" type="ORF">AVEN_249809_1</name>
</gene>
<protein>
    <recommendedName>
        <fullName evidence="1">H15 domain-containing protein</fullName>
    </recommendedName>
</protein>
<accession>A0A4Y2RTQ4</accession>
<dbReference type="GO" id="GO:0006334">
    <property type="term" value="P:nucleosome assembly"/>
    <property type="evidence" value="ECO:0007669"/>
    <property type="project" value="InterPro"/>
</dbReference>
<evidence type="ECO:0000313" key="3">
    <source>
        <dbReference type="Proteomes" id="UP000499080"/>
    </source>
</evidence>
<dbReference type="InterPro" id="IPR036388">
    <property type="entry name" value="WH-like_DNA-bd_sf"/>
</dbReference>
<dbReference type="OrthoDB" id="6428525at2759"/>
<dbReference type="EMBL" id="BGPR01018476">
    <property type="protein sequence ID" value="GBN79257.1"/>
    <property type="molecule type" value="Genomic_DNA"/>
</dbReference>
<dbReference type="AlphaFoldDB" id="A0A4Y2RTQ4"/>
<feature type="domain" description="H15" evidence="1">
    <location>
        <begin position="28"/>
        <end position="108"/>
    </location>
</feature>
<organism evidence="2 3">
    <name type="scientific">Araneus ventricosus</name>
    <name type="common">Orbweaver spider</name>
    <name type="synonym">Epeira ventricosa</name>
    <dbReference type="NCBI Taxonomy" id="182803"/>
    <lineage>
        <taxon>Eukaryota</taxon>
        <taxon>Metazoa</taxon>
        <taxon>Ecdysozoa</taxon>
        <taxon>Arthropoda</taxon>
        <taxon>Chelicerata</taxon>
        <taxon>Arachnida</taxon>
        <taxon>Araneae</taxon>
        <taxon>Araneomorphae</taxon>
        <taxon>Entelegynae</taxon>
        <taxon>Araneoidea</taxon>
        <taxon>Araneidae</taxon>
        <taxon>Araneus</taxon>
    </lineage>
</organism>
<dbReference type="InterPro" id="IPR036390">
    <property type="entry name" value="WH_DNA-bd_sf"/>
</dbReference>
<dbReference type="SMART" id="SM00526">
    <property type="entry name" value="H15"/>
    <property type="match status" value="1"/>
</dbReference>
<dbReference type="GO" id="GO:0000786">
    <property type="term" value="C:nucleosome"/>
    <property type="evidence" value="ECO:0007669"/>
    <property type="project" value="InterPro"/>
</dbReference>
<dbReference type="InterPro" id="IPR005818">
    <property type="entry name" value="Histone_H1/H5_H15"/>
</dbReference>
<reference evidence="2 3" key="1">
    <citation type="journal article" date="2019" name="Sci. Rep.">
        <title>Orb-weaving spider Araneus ventricosus genome elucidates the spidroin gene catalogue.</title>
        <authorList>
            <person name="Kono N."/>
            <person name="Nakamura H."/>
            <person name="Ohtoshi R."/>
            <person name="Moran D.A.P."/>
            <person name="Shinohara A."/>
            <person name="Yoshida Y."/>
            <person name="Fujiwara M."/>
            <person name="Mori M."/>
            <person name="Tomita M."/>
            <person name="Arakawa K."/>
        </authorList>
    </citation>
    <scope>NUCLEOTIDE SEQUENCE [LARGE SCALE GENOMIC DNA]</scope>
</reference>
<evidence type="ECO:0000259" key="1">
    <source>
        <dbReference type="PROSITE" id="PS51504"/>
    </source>
</evidence>
<dbReference type="PROSITE" id="PS51504">
    <property type="entry name" value="H15"/>
    <property type="match status" value="1"/>
</dbReference>